<dbReference type="PANTHER" id="PTHR43798:SF33">
    <property type="entry name" value="HYDROLASE, PUTATIVE (AFU_ORTHOLOGUE AFUA_2G14860)-RELATED"/>
    <property type="match status" value="1"/>
</dbReference>
<protein>
    <submittedName>
        <fullName evidence="3">Alpha/beta fold hydrolase</fullName>
    </submittedName>
</protein>
<sequence>MTIRDGEPQVNGDAETSTLTLDDGDIHVSQDGPRDAPALLLIHGSASSIRSWDQLVPLLTGSHHVIRIDLLGHGRSARPADRSYATPDQARRVGAALDRLGVEQATVVGHSSGGAVATALAEQRPDLVTALVLINAGPSLGAFIPSESAAIAPTQWPPTDEQIRQFASTGFSRAGYQVPQELLDEVRAMTLHTLTATMQGTSAYLAQQPLPDRLAVLGKPLLVIFGEDDRRWRSASAADYRIVPGAEVELLPGLGHSPILEDPPRTAAPLLAFTTIHAAAPAERRTHGG</sequence>
<name>A0A5S4FJ92_9ACTN</name>
<accession>A0A5S4FJ92</accession>
<evidence type="ECO:0000256" key="1">
    <source>
        <dbReference type="SAM" id="MobiDB-lite"/>
    </source>
</evidence>
<keyword evidence="3" id="KW-0378">Hydrolase</keyword>
<evidence type="ECO:0000313" key="3">
    <source>
        <dbReference type="EMBL" id="TMR20659.1"/>
    </source>
</evidence>
<dbReference type="Gene3D" id="3.40.50.1820">
    <property type="entry name" value="alpha/beta hydrolase"/>
    <property type="match status" value="1"/>
</dbReference>
<dbReference type="Pfam" id="PF00561">
    <property type="entry name" value="Abhydrolase_1"/>
    <property type="match status" value="1"/>
</dbReference>
<dbReference type="GO" id="GO:0046464">
    <property type="term" value="P:acylglycerol catabolic process"/>
    <property type="evidence" value="ECO:0007669"/>
    <property type="project" value="TreeGrafter"/>
</dbReference>
<comment type="caution">
    <text evidence="3">The sequence shown here is derived from an EMBL/GenBank/DDBJ whole genome shotgun (WGS) entry which is preliminary data.</text>
</comment>
<feature type="domain" description="AB hydrolase-1" evidence="2">
    <location>
        <begin position="37"/>
        <end position="263"/>
    </location>
</feature>
<evidence type="ECO:0000259" key="2">
    <source>
        <dbReference type="Pfam" id="PF00561"/>
    </source>
</evidence>
<dbReference type="PANTHER" id="PTHR43798">
    <property type="entry name" value="MONOACYLGLYCEROL LIPASE"/>
    <property type="match status" value="1"/>
</dbReference>
<dbReference type="RefSeq" id="WP_138697271.1">
    <property type="nucleotide sequence ID" value="NZ_JBHSAZ010000107.1"/>
</dbReference>
<dbReference type="AlphaFoldDB" id="A0A5S4FJ92"/>
<dbReference type="PRINTS" id="PR00111">
    <property type="entry name" value="ABHYDROLASE"/>
</dbReference>
<dbReference type="SUPFAM" id="SSF53474">
    <property type="entry name" value="alpha/beta-Hydrolases"/>
    <property type="match status" value="1"/>
</dbReference>
<dbReference type="EMBL" id="VCKX01000315">
    <property type="protein sequence ID" value="TMR20659.1"/>
    <property type="molecule type" value="Genomic_DNA"/>
</dbReference>
<dbReference type="Proteomes" id="UP000306628">
    <property type="component" value="Unassembled WGS sequence"/>
</dbReference>
<keyword evidence="4" id="KW-1185">Reference proteome</keyword>
<gene>
    <name evidence="3" type="ORF">ETD85_52045</name>
</gene>
<reference evidence="3 4" key="1">
    <citation type="submission" date="2019-05" db="EMBL/GenBank/DDBJ databases">
        <title>Draft genome sequence of Nonomuraea zeae DSM 100528.</title>
        <authorList>
            <person name="Saricaoglu S."/>
            <person name="Isik K."/>
        </authorList>
    </citation>
    <scope>NUCLEOTIDE SEQUENCE [LARGE SCALE GENOMIC DNA]</scope>
    <source>
        <strain evidence="3 4">DSM 100528</strain>
    </source>
</reference>
<feature type="region of interest" description="Disordered" evidence="1">
    <location>
        <begin position="1"/>
        <end position="32"/>
    </location>
</feature>
<dbReference type="InterPro" id="IPR029058">
    <property type="entry name" value="AB_hydrolase_fold"/>
</dbReference>
<dbReference type="GO" id="GO:0047372">
    <property type="term" value="F:monoacylglycerol lipase activity"/>
    <property type="evidence" value="ECO:0007669"/>
    <property type="project" value="TreeGrafter"/>
</dbReference>
<evidence type="ECO:0000313" key="4">
    <source>
        <dbReference type="Proteomes" id="UP000306628"/>
    </source>
</evidence>
<dbReference type="GO" id="GO:0016020">
    <property type="term" value="C:membrane"/>
    <property type="evidence" value="ECO:0007669"/>
    <property type="project" value="TreeGrafter"/>
</dbReference>
<dbReference type="OrthoDB" id="5495375at2"/>
<dbReference type="InterPro" id="IPR050266">
    <property type="entry name" value="AB_hydrolase_sf"/>
</dbReference>
<dbReference type="InterPro" id="IPR000073">
    <property type="entry name" value="AB_hydrolase_1"/>
</dbReference>
<organism evidence="3 4">
    <name type="scientific">Nonomuraea zeae</name>
    <dbReference type="NCBI Taxonomy" id="1642303"/>
    <lineage>
        <taxon>Bacteria</taxon>
        <taxon>Bacillati</taxon>
        <taxon>Actinomycetota</taxon>
        <taxon>Actinomycetes</taxon>
        <taxon>Streptosporangiales</taxon>
        <taxon>Streptosporangiaceae</taxon>
        <taxon>Nonomuraea</taxon>
    </lineage>
</organism>
<proteinExistence type="predicted"/>